<dbReference type="AlphaFoldDB" id="A0A285CXW5"/>
<evidence type="ECO:0000259" key="7">
    <source>
        <dbReference type="Pfam" id="PF00294"/>
    </source>
</evidence>
<keyword evidence="2 6" id="KW-0808">Transferase</keyword>
<evidence type="ECO:0000256" key="2">
    <source>
        <dbReference type="ARBA" id="ARBA00022679"/>
    </source>
</evidence>
<sequence length="314" mass="32502">MIPILTLTLNPAIDLAADVADVRPGIKLRCTEPRVDPGGGGLNVSRAIRILGGQSTAFVALGGNLGGRLSALIAASGIEMVAFPGPGETRESLTVTETSTGHQFRFMLPGAPWSMSRTEAALARIDRAVPEGGIVVLSGSLPPGVPADFPGMVSHLIGQRAILLVDTSGEPLERLTADCVPDIDILRMDESEAASLAGRPLQDRAETADFASHLVARGVAACVIVARGPDGSVLATPQGRWHARSPRVEVRSAVGAGDTFVGAFVLALARHLPPETALAHGVAAAAAAVMTEATELCHRDDVLRLLPACQPEPI</sequence>
<dbReference type="Gene3D" id="3.40.1190.20">
    <property type="match status" value="1"/>
</dbReference>
<evidence type="ECO:0000256" key="5">
    <source>
        <dbReference type="ARBA" id="ARBA00022840"/>
    </source>
</evidence>
<dbReference type="SUPFAM" id="SSF53613">
    <property type="entry name" value="Ribokinase-like"/>
    <property type="match status" value="1"/>
</dbReference>
<dbReference type="InterPro" id="IPR017583">
    <property type="entry name" value="Tagatose/fructose_Pkinase"/>
</dbReference>
<evidence type="ECO:0000256" key="6">
    <source>
        <dbReference type="PIRNR" id="PIRNR000535"/>
    </source>
</evidence>
<keyword evidence="3" id="KW-0547">Nucleotide-binding</keyword>
<accession>A0A285CXW5</accession>
<feature type="domain" description="Carbohydrate kinase PfkB" evidence="7">
    <location>
        <begin position="13"/>
        <end position="296"/>
    </location>
</feature>
<dbReference type="PANTHER" id="PTHR46566">
    <property type="entry name" value="1-PHOSPHOFRUCTOKINASE-RELATED"/>
    <property type="match status" value="1"/>
</dbReference>
<dbReference type="Pfam" id="PF00294">
    <property type="entry name" value="PfkB"/>
    <property type="match status" value="1"/>
</dbReference>
<dbReference type="CDD" id="cd01164">
    <property type="entry name" value="FruK_PfkB_like"/>
    <property type="match status" value="1"/>
</dbReference>
<dbReference type="EMBL" id="OAOQ01000011">
    <property type="protein sequence ID" value="SNX71898.1"/>
    <property type="molecule type" value="Genomic_DNA"/>
</dbReference>
<evidence type="ECO:0000313" key="8">
    <source>
        <dbReference type="EMBL" id="SNX71898.1"/>
    </source>
</evidence>
<evidence type="ECO:0000256" key="3">
    <source>
        <dbReference type="ARBA" id="ARBA00022741"/>
    </source>
</evidence>
<evidence type="ECO:0000256" key="4">
    <source>
        <dbReference type="ARBA" id="ARBA00022777"/>
    </source>
</evidence>
<dbReference type="InterPro" id="IPR029056">
    <property type="entry name" value="Ribokinase-like"/>
</dbReference>
<protein>
    <recommendedName>
        <fullName evidence="6">Phosphofructokinase</fullName>
    </recommendedName>
</protein>
<evidence type="ECO:0000256" key="1">
    <source>
        <dbReference type="ARBA" id="ARBA00010688"/>
    </source>
</evidence>
<dbReference type="GO" id="GO:0003872">
    <property type="term" value="F:6-phosphofructokinase activity"/>
    <property type="evidence" value="ECO:0007669"/>
    <property type="project" value="TreeGrafter"/>
</dbReference>
<dbReference type="PROSITE" id="PS00583">
    <property type="entry name" value="PFKB_KINASES_1"/>
    <property type="match status" value="1"/>
</dbReference>
<keyword evidence="9" id="KW-1185">Reference proteome</keyword>
<gene>
    <name evidence="8" type="ORF">SAMN05878503_11122</name>
</gene>
<organism evidence="8 9">
    <name type="scientific">Cereibacter ovatus</name>
    <dbReference type="NCBI Taxonomy" id="439529"/>
    <lineage>
        <taxon>Bacteria</taxon>
        <taxon>Pseudomonadati</taxon>
        <taxon>Pseudomonadota</taxon>
        <taxon>Alphaproteobacteria</taxon>
        <taxon>Rhodobacterales</taxon>
        <taxon>Paracoccaceae</taxon>
        <taxon>Cereibacter</taxon>
    </lineage>
</organism>
<dbReference type="PANTHER" id="PTHR46566:SF2">
    <property type="entry name" value="ATP-DEPENDENT 6-PHOSPHOFRUCTOKINASE ISOZYME 2"/>
    <property type="match status" value="1"/>
</dbReference>
<keyword evidence="4 8" id="KW-0418">Kinase</keyword>
<dbReference type="GO" id="GO:0005524">
    <property type="term" value="F:ATP binding"/>
    <property type="evidence" value="ECO:0007669"/>
    <property type="project" value="UniProtKB-KW"/>
</dbReference>
<dbReference type="Proteomes" id="UP000219467">
    <property type="component" value="Unassembled WGS sequence"/>
</dbReference>
<proteinExistence type="inferred from homology"/>
<evidence type="ECO:0000313" key="9">
    <source>
        <dbReference type="Proteomes" id="UP000219467"/>
    </source>
</evidence>
<dbReference type="GO" id="GO:0005829">
    <property type="term" value="C:cytosol"/>
    <property type="evidence" value="ECO:0007669"/>
    <property type="project" value="TreeGrafter"/>
</dbReference>
<dbReference type="OrthoDB" id="9801219at2"/>
<dbReference type="PIRSF" id="PIRSF000535">
    <property type="entry name" value="1PFK/6PFK/LacC"/>
    <property type="match status" value="1"/>
</dbReference>
<name>A0A285CXW5_9RHOB</name>
<keyword evidence="5" id="KW-0067">ATP-binding</keyword>
<dbReference type="NCBIfam" id="TIGR03168">
    <property type="entry name" value="1-PFK"/>
    <property type="match status" value="1"/>
</dbReference>
<dbReference type="InterPro" id="IPR002173">
    <property type="entry name" value="Carboh/pur_kinase_PfkB_CS"/>
</dbReference>
<dbReference type="InterPro" id="IPR011611">
    <property type="entry name" value="PfkB_dom"/>
</dbReference>
<comment type="similarity">
    <text evidence="1 6">Belongs to the carbohydrate kinase PfkB family.</text>
</comment>
<reference evidence="9" key="1">
    <citation type="submission" date="2017-08" db="EMBL/GenBank/DDBJ databases">
        <authorList>
            <person name="Varghese N."/>
            <person name="Submissions S."/>
        </authorList>
    </citation>
    <scope>NUCLEOTIDE SEQUENCE [LARGE SCALE GENOMIC DNA]</scope>
    <source>
        <strain evidence="9">JA234</strain>
    </source>
</reference>
<dbReference type="RefSeq" id="WP_097030911.1">
    <property type="nucleotide sequence ID" value="NZ_OAOQ01000011.1"/>
</dbReference>